<name>A0A1H3IRC3_EUBBA</name>
<dbReference type="AlphaFoldDB" id="A0A1H3IRC3"/>
<reference evidence="2" key="1">
    <citation type="submission" date="2016-10" db="EMBL/GenBank/DDBJ databases">
        <authorList>
            <person name="Varghese N."/>
            <person name="Submissions S."/>
        </authorList>
    </citation>
    <scope>NUCLEOTIDE SEQUENCE [LARGE SCALE GENOMIC DNA]</scope>
    <source>
        <strain evidence="2">VPI 5359</strain>
    </source>
</reference>
<protein>
    <submittedName>
        <fullName evidence="1">Uncharacterized protein</fullName>
    </submittedName>
</protein>
<dbReference type="RefSeq" id="WP_090246753.1">
    <property type="nucleotide sequence ID" value="NZ_FNOU01000024.1"/>
</dbReference>
<dbReference type="EMBL" id="FNOU01000024">
    <property type="protein sequence ID" value="SDY30252.1"/>
    <property type="molecule type" value="Genomic_DNA"/>
</dbReference>
<keyword evidence="2" id="KW-1185">Reference proteome</keyword>
<dbReference type="Proteomes" id="UP000199652">
    <property type="component" value="Unassembled WGS sequence"/>
</dbReference>
<evidence type="ECO:0000313" key="2">
    <source>
        <dbReference type="Proteomes" id="UP000199652"/>
    </source>
</evidence>
<proteinExistence type="predicted"/>
<organism evidence="1 2">
    <name type="scientific">Eubacterium barkeri</name>
    <name type="common">Clostridium barkeri</name>
    <dbReference type="NCBI Taxonomy" id="1528"/>
    <lineage>
        <taxon>Bacteria</taxon>
        <taxon>Bacillati</taxon>
        <taxon>Bacillota</taxon>
        <taxon>Clostridia</taxon>
        <taxon>Eubacteriales</taxon>
        <taxon>Eubacteriaceae</taxon>
        <taxon>Eubacterium</taxon>
    </lineage>
</organism>
<gene>
    <name evidence="1" type="ORF">SAMN04488579_12451</name>
</gene>
<dbReference type="STRING" id="1528.SAMN04488579_12451"/>
<accession>A0A1H3IRC3</accession>
<evidence type="ECO:0000313" key="1">
    <source>
        <dbReference type="EMBL" id="SDY30252.1"/>
    </source>
</evidence>
<sequence length="93" mass="10904">MNCELKALTQRLIDCSKEARSLNAIDLDDVRIIGLASDFTVHVSHGIEVLADFFCEELKERDREDSFYNREAYFDVDGVEFFELRQETDEEYD</sequence>